<dbReference type="AlphaFoldDB" id="A0A507E0E1"/>
<dbReference type="EMBL" id="QEAQ01000067">
    <property type="protein sequence ID" value="TPX56688.1"/>
    <property type="molecule type" value="Genomic_DNA"/>
</dbReference>
<dbReference type="SUPFAM" id="SSF49899">
    <property type="entry name" value="Concanavalin A-like lectins/glucanases"/>
    <property type="match status" value="1"/>
</dbReference>
<dbReference type="InterPro" id="IPR050546">
    <property type="entry name" value="Glycosyl_Hydrlase_16"/>
</dbReference>
<accession>A0A507E0E1</accession>
<name>A0A507E0E1_9FUNG</name>
<dbReference type="GO" id="GO:0004553">
    <property type="term" value="F:hydrolase activity, hydrolyzing O-glycosyl compounds"/>
    <property type="evidence" value="ECO:0007669"/>
    <property type="project" value="InterPro"/>
</dbReference>
<evidence type="ECO:0000256" key="2">
    <source>
        <dbReference type="SAM" id="SignalP"/>
    </source>
</evidence>
<dbReference type="InterPro" id="IPR000757">
    <property type="entry name" value="Beta-glucanase-like"/>
</dbReference>
<comment type="similarity">
    <text evidence="1">Belongs to the glycosyl hydrolase 16 family.</text>
</comment>
<evidence type="ECO:0000256" key="1">
    <source>
        <dbReference type="ARBA" id="ARBA00006865"/>
    </source>
</evidence>
<evidence type="ECO:0000259" key="3">
    <source>
        <dbReference type="PROSITE" id="PS51762"/>
    </source>
</evidence>
<evidence type="ECO:0000313" key="4">
    <source>
        <dbReference type="EMBL" id="TPX56688.1"/>
    </source>
</evidence>
<feature type="domain" description="GH16" evidence="3">
    <location>
        <begin position="58"/>
        <end position="391"/>
    </location>
</feature>
<dbReference type="STRING" id="109895.A0A507E0E1"/>
<feature type="chain" id="PRO_5021374125" description="GH16 domain-containing protein" evidence="2">
    <location>
        <begin position="22"/>
        <end position="391"/>
    </location>
</feature>
<keyword evidence="2" id="KW-0732">Signal</keyword>
<keyword evidence="5" id="KW-1185">Reference proteome</keyword>
<dbReference type="Gene3D" id="2.60.120.200">
    <property type="match status" value="1"/>
</dbReference>
<proteinExistence type="inferred from homology"/>
<comment type="caution">
    <text evidence="4">The sequence shown here is derived from an EMBL/GenBank/DDBJ whole genome shotgun (WGS) entry which is preliminary data.</text>
</comment>
<dbReference type="PROSITE" id="PS51762">
    <property type="entry name" value="GH16_2"/>
    <property type="match status" value="1"/>
</dbReference>
<dbReference type="Proteomes" id="UP000318582">
    <property type="component" value="Unassembled WGS sequence"/>
</dbReference>
<dbReference type="PANTHER" id="PTHR10963">
    <property type="entry name" value="GLYCOSYL HYDROLASE-RELATED"/>
    <property type="match status" value="1"/>
</dbReference>
<dbReference type="PANTHER" id="PTHR10963:SF55">
    <property type="entry name" value="GLYCOSIDE HYDROLASE FAMILY 16 PROTEIN"/>
    <property type="match status" value="1"/>
</dbReference>
<sequence length="391" mass="42903">MLLSSVRPLLLTAVLLPFAVAAPAASTAASAAAPTATPAGPETLVNSNAAEPAFCTKNTQKFCPVFEENFDRLDTKVWKHDVTMSGGGNWEFEWYTNNRTNSYTKDGSLYLHPTLTADNIGAANVVNGFTHNIEGNEALVHCTDPGFFGCLRTSDGRNIINPIQSARISTVNSFSMKYGRIEVRAKLPVGDWLWPAIWMLPTDSSYGNWPASGEIDIMESRGNAPGGQQVGADTYGSTLHWGPSFGYNGYPKTHKEYKLPGGKTFADDFHTFGMEWTPEGIKTYVDDPANVVLDVPFTQTFWDKGGFPTSMKNPWEGACTSAPFDQEFHLVMNVAVGGTASYFPDTPNKPWKNTSPNAALDFWNARDQWLPTWKGDNVAMKIDSVKAWKLC</sequence>
<dbReference type="CDD" id="cd08024">
    <property type="entry name" value="GH16_CCF"/>
    <property type="match status" value="1"/>
</dbReference>
<gene>
    <name evidence="4" type="ORF">PhCBS80983_g04348</name>
</gene>
<feature type="signal peptide" evidence="2">
    <location>
        <begin position="1"/>
        <end position="21"/>
    </location>
</feature>
<dbReference type="Pfam" id="PF00722">
    <property type="entry name" value="Glyco_hydro_16"/>
    <property type="match status" value="1"/>
</dbReference>
<dbReference type="GO" id="GO:0005975">
    <property type="term" value="P:carbohydrate metabolic process"/>
    <property type="evidence" value="ECO:0007669"/>
    <property type="project" value="InterPro"/>
</dbReference>
<reference evidence="4 5" key="1">
    <citation type="journal article" date="2019" name="Sci. Rep.">
        <title>Comparative genomics of chytrid fungi reveal insights into the obligate biotrophic and pathogenic lifestyle of Synchytrium endobioticum.</title>
        <authorList>
            <person name="van de Vossenberg B.T.L.H."/>
            <person name="Warris S."/>
            <person name="Nguyen H.D.T."/>
            <person name="van Gent-Pelzer M.P.E."/>
            <person name="Joly D.L."/>
            <person name="van de Geest H.C."/>
            <person name="Bonants P.J.M."/>
            <person name="Smith D.S."/>
            <person name="Levesque C.A."/>
            <person name="van der Lee T.A.J."/>
        </authorList>
    </citation>
    <scope>NUCLEOTIDE SEQUENCE [LARGE SCALE GENOMIC DNA]</scope>
    <source>
        <strain evidence="4 5">CBS 809.83</strain>
    </source>
</reference>
<evidence type="ECO:0000313" key="5">
    <source>
        <dbReference type="Proteomes" id="UP000318582"/>
    </source>
</evidence>
<dbReference type="InterPro" id="IPR013320">
    <property type="entry name" value="ConA-like_dom_sf"/>
</dbReference>
<protein>
    <recommendedName>
        <fullName evidence="3">GH16 domain-containing protein</fullName>
    </recommendedName>
</protein>
<organism evidence="4 5">
    <name type="scientific">Powellomyces hirtus</name>
    <dbReference type="NCBI Taxonomy" id="109895"/>
    <lineage>
        <taxon>Eukaryota</taxon>
        <taxon>Fungi</taxon>
        <taxon>Fungi incertae sedis</taxon>
        <taxon>Chytridiomycota</taxon>
        <taxon>Chytridiomycota incertae sedis</taxon>
        <taxon>Chytridiomycetes</taxon>
        <taxon>Spizellomycetales</taxon>
        <taxon>Powellomycetaceae</taxon>
        <taxon>Powellomyces</taxon>
    </lineage>
</organism>